<sequence>MKRVLILALLVAGCGTTASPARSTAPPATAVADPLETTDSCPSPPRRVNQFAPREAASGWELVWSAPGGGLYTGTAADDSLWAMHVPPAEGSQNILMRWDGQRWTKLPAMPGDSALWPYTVADAQHIWVFGQTTQFWNGTAWRRQPPPLTLDEANGSVLTARGRWAANHTTSAHWNGTTWQLAPLPIDSSGKMSGTDQAPWLLGGFTSRGEHEPVAELARWTGTTWQRVDLPTMPLPPDATPVPSDKGRLLPGGVVPTTDTEFWLLADYRWHEYPPDGDEPVSHPRPVALHHTTTGWTCTWGPSAEHNQGFSDAEPDGSGGLWTTLHTKHTFDGQGELWHLTKGHWTRESLPVDNDLPYEITDLTTVDTTVYALGIIRNPHGTQSSALWRLHH</sequence>
<feature type="chain" id="PRO_5046203475" description="Galactose oxidase" evidence="2">
    <location>
        <begin position="21"/>
        <end position="393"/>
    </location>
</feature>
<feature type="region of interest" description="Disordered" evidence="1">
    <location>
        <begin position="17"/>
        <end position="44"/>
    </location>
</feature>
<dbReference type="Proteomes" id="UP001596137">
    <property type="component" value="Unassembled WGS sequence"/>
</dbReference>
<organism evidence="3 4">
    <name type="scientific">Sphaerisporangium aureirubrum</name>
    <dbReference type="NCBI Taxonomy" id="1544736"/>
    <lineage>
        <taxon>Bacteria</taxon>
        <taxon>Bacillati</taxon>
        <taxon>Actinomycetota</taxon>
        <taxon>Actinomycetes</taxon>
        <taxon>Streptosporangiales</taxon>
        <taxon>Streptosporangiaceae</taxon>
        <taxon>Sphaerisporangium</taxon>
    </lineage>
</organism>
<evidence type="ECO:0000313" key="3">
    <source>
        <dbReference type="EMBL" id="MFC6082040.1"/>
    </source>
</evidence>
<gene>
    <name evidence="3" type="ORF">ACFP1K_12800</name>
</gene>
<name>A0ABW1NGI6_9ACTN</name>
<reference evidence="4" key="1">
    <citation type="journal article" date="2019" name="Int. J. Syst. Evol. Microbiol.">
        <title>The Global Catalogue of Microorganisms (GCM) 10K type strain sequencing project: providing services to taxonomists for standard genome sequencing and annotation.</title>
        <authorList>
            <consortium name="The Broad Institute Genomics Platform"/>
            <consortium name="The Broad Institute Genome Sequencing Center for Infectious Disease"/>
            <person name="Wu L."/>
            <person name="Ma J."/>
        </authorList>
    </citation>
    <scope>NUCLEOTIDE SEQUENCE [LARGE SCALE GENOMIC DNA]</scope>
    <source>
        <strain evidence="4">JCM 30346</strain>
    </source>
</reference>
<dbReference type="EMBL" id="JBHSRF010000014">
    <property type="protein sequence ID" value="MFC6082040.1"/>
    <property type="molecule type" value="Genomic_DNA"/>
</dbReference>
<feature type="signal peptide" evidence="2">
    <location>
        <begin position="1"/>
        <end position="20"/>
    </location>
</feature>
<evidence type="ECO:0000256" key="2">
    <source>
        <dbReference type="SAM" id="SignalP"/>
    </source>
</evidence>
<keyword evidence="4" id="KW-1185">Reference proteome</keyword>
<feature type="compositionally biased region" description="Low complexity" evidence="1">
    <location>
        <begin position="17"/>
        <end position="32"/>
    </location>
</feature>
<comment type="caution">
    <text evidence="3">The sequence shown here is derived from an EMBL/GenBank/DDBJ whole genome shotgun (WGS) entry which is preliminary data.</text>
</comment>
<evidence type="ECO:0008006" key="5">
    <source>
        <dbReference type="Google" id="ProtNLM"/>
    </source>
</evidence>
<accession>A0ABW1NGI6</accession>
<evidence type="ECO:0000256" key="1">
    <source>
        <dbReference type="SAM" id="MobiDB-lite"/>
    </source>
</evidence>
<protein>
    <recommendedName>
        <fullName evidence="5">Galactose oxidase</fullName>
    </recommendedName>
</protein>
<evidence type="ECO:0000313" key="4">
    <source>
        <dbReference type="Proteomes" id="UP001596137"/>
    </source>
</evidence>
<keyword evidence="2" id="KW-0732">Signal</keyword>
<dbReference type="RefSeq" id="WP_380751215.1">
    <property type="nucleotide sequence ID" value="NZ_JBHSRF010000014.1"/>
</dbReference>
<proteinExistence type="predicted"/>
<feature type="region of interest" description="Disordered" evidence="1">
    <location>
        <begin position="232"/>
        <end position="254"/>
    </location>
</feature>